<keyword evidence="6" id="KW-0963">Cytoplasm</keyword>
<dbReference type="Gene3D" id="1.10.287.130">
    <property type="match status" value="1"/>
</dbReference>
<dbReference type="CDD" id="cd06225">
    <property type="entry name" value="HAMP"/>
    <property type="match status" value="1"/>
</dbReference>
<protein>
    <recommendedName>
        <fullName evidence="17">Sensory/regulatory protein RpfC</fullName>
        <ecNumber evidence="4">2.7.13.3</ecNumber>
    </recommendedName>
</protein>
<evidence type="ECO:0000256" key="14">
    <source>
        <dbReference type="ARBA" id="ARBA00023012"/>
    </source>
</evidence>
<keyword evidence="11" id="KW-0418">Kinase</keyword>
<dbReference type="PROSITE" id="PS50109">
    <property type="entry name" value="HIS_KIN"/>
    <property type="match status" value="1"/>
</dbReference>
<evidence type="ECO:0000256" key="13">
    <source>
        <dbReference type="ARBA" id="ARBA00022989"/>
    </source>
</evidence>
<keyword evidence="5" id="KW-1003">Cell membrane</keyword>
<dbReference type="InterPro" id="IPR035965">
    <property type="entry name" value="PAS-like_dom_sf"/>
</dbReference>
<dbReference type="InterPro" id="IPR036641">
    <property type="entry name" value="HPT_dom_sf"/>
</dbReference>
<evidence type="ECO:0000259" key="24">
    <source>
        <dbReference type="PROSITE" id="PS50113"/>
    </source>
</evidence>
<dbReference type="InterPro" id="IPR001610">
    <property type="entry name" value="PAC"/>
</dbReference>
<dbReference type="SMART" id="SM00387">
    <property type="entry name" value="HATPase_c"/>
    <property type="match status" value="1"/>
</dbReference>
<dbReference type="SUPFAM" id="SSF47384">
    <property type="entry name" value="Homodimeric domain of signal transducing histidine kinase"/>
    <property type="match status" value="1"/>
</dbReference>
<dbReference type="EC" id="2.7.13.3" evidence="4"/>
<dbReference type="InterPro" id="IPR003594">
    <property type="entry name" value="HATPase_dom"/>
</dbReference>
<evidence type="ECO:0000256" key="6">
    <source>
        <dbReference type="ARBA" id="ARBA00022490"/>
    </source>
</evidence>
<comment type="caution">
    <text evidence="27">The sequence shown here is derived from an EMBL/GenBank/DDBJ whole genome shotgun (WGS) entry which is preliminary data.</text>
</comment>
<feature type="coiled-coil region" evidence="20">
    <location>
        <begin position="423"/>
        <end position="457"/>
    </location>
</feature>
<feature type="domain" description="Response regulatory" evidence="23">
    <location>
        <begin position="845"/>
        <end position="968"/>
    </location>
</feature>
<feature type="domain" description="Response regulatory" evidence="23">
    <location>
        <begin position="996"/>
        <end position="1114"/>
    </location>
</feature>
<dbReference type="GO" id="GO:0005737">
    <property type="term" value="C:cytoplasm"/>
    <property type="evidence" value="ECO:0007669"/>
    <property type="project" value="UniProtKB-SubCell"/>
</dbReference>
<dbReference type="InterPro" id="IPR003018">
    <property type="entry name" value="GAF"/>
</dbReference>
<evidence type="ECO:0000256" key="1">
    <source>
        <dbReference type="ARBA" id="ARBA00000085"/>
    </source>
</evidence>
<evidence type="ECO:0000256" key="19">
    <source>
        <dbReference type="PROSITE-ProRule" id="PRU00169"/>
    </source>
</evidence>
<evidence type="ECO:0000256" key="4">
    <source>
        <dbReference type="ARBA" id="ARBA00012438"/>
    </source>
</evidence>
<dbReference type="Gene3D" id="6.10.340.10">
    <property type="match status" value="1"/>
</dbReference>
<evidence type="ECO:0000256" key="11">
    <source>
        <dbReference type="ARBA" id="ARBA00022777"/>
    </source>
</evidence>
<dbReference type="Pfam" id="PF00072">
    <property type="entry name" value="Response_reg"/>
    <property type="match status" value="2"/>
</dbReference>
<feature type="domain" description="Histidine kinase" evidence="22">
    <location>
        <begin position="604"/>
        <end position="827"/>
    </location>
</feature>
<dbReference type="InterPro" id="IPR004358">
    <property type="entry name" value="Sig_transdc_His_kin-like_C"/>
</dbReference>
<name>A0AAW4LA95_9BACT</name>
<dbReference type="Pfam" id="PF01627">
    <property type="entry name" value="Hpt"/>
    <property type="match status" value="1"/>
</dbReference>
<evidence type="ECO:0000256" key="20">
    <source>
        <dbReference type="SAM" id="Coils"/>
    </source>
</evidence>
<organism evidence="27 28">
    <name type="scientific">Geoanaerobacter pelophilus</name>
    <dbReference type="NCBI Taxonomy" id="60036"/>
    <lineage>
        <taxon>Bacteria</taxon>
        <taxon>Pseudomonadati</taxon>
        <taxon>Thermodesulfobacteriota</taxon>
        <taxon>Desulfuromonadia</taxon>
        <taxon>Geobacterales</taxon>
        <taxon>Geobacteraceae</taxon>
        <taxon>Geoanaerobacter</taxon>
    </lineage>
</organism>
<feature type="domain" description="HAMP" evidence="25">
    <location>
        <begin position="195"/>
        <end position="247"/>
    </location>
</feature>
<dbReference type="InterPro" id="IPR013655">
    <property type="entry name" value="PAS_fold_3"/>
</dbReference>
<evidence type="ECO:0000259" key="26">
    <source>
        <dbReference type="PROSITE" id="PS50894"/>
    </source>
</evidence>
<evidence type="ECO:0000256" key="3">
    <source>
        <dbReference type="ARBA" id="ARBA00004651"/>
    </source>
</evidence>
<dbReference type="InterPro" id="IPR005467">
    <property type="entry name" value="His_kinase_dom"/>
</dbReference>
<dbReference type="SUPFAM" id="SSF47226">
    <property type="entry name" value="Histidine-containing phosphotransfer domain, HPT domain"/>
    <property type="match status" value="1"/>
</dbReference>
<dbReference type="InterPro" id="IPR036097">
    <property type="entry name" value="HisK_dim/P_sf"/>
</dbReference>
<keyword evidence="7 19" id="KW-0597">Phosphoprotein</keyword>
<keyword evidence="20" id="KW-0175">Coiled coil</keyword>
<dbReference type="Gene3D" id="3.30.450.40">
    <property type="match status" value="1"/>
</dbReference>
<evidence type="ECO:0000313" key="28">
    <source>
        <dbReference type="Proteomes" id="UP000811899"/>
    </source>
</evidence>
<feature type="modified residue" description="Phosphohistidine" evidence="18">
    <location>
        <position position="1192"/>
    </location>
</feature>
<dbReference type="SUPFAM" id="SSF55785">
    <property type="entry name" value="PYP-like sensor domain (PAS domain)"/>
    <property type="match status" value="1"/>
</dbReference>
<dbReference type="SMART" id="SM00086">
    <property type="entry name" value="PAC"/>
    <property type="match status" value="1"/>
</dbReference>
<dbReference type="SUPFAM" id="SSF55874">
    <property type="entry name" value="ATPase domain of HSP90 chaperone/DNA topoisomerase II/histidine kinase"/>
    <property type="match status" value="1"/>
</dbReference>
<dbReference type="GO" id="GO:0032991">
    <property type="term" value="C:protein-containing complex"/>
    <property type="evidence" value="ECO:0007669"/>
    <property type="project" value="UniProtKB-ARBA"/>
</dbReference>
<dbReference type="InterPro" id="IPR029016">
    <property type="entry name" value="GAF-like_dom_sf"/>
</dbReference>
<evidence type="ECO:0000256" key="15">
    <source>
        <dbReference type="ARBA" id="ARBA00023136"/>
    </source>
</evidence>
<dbReference type="FunFam" id="3.30.565.10:FF:000010">
    <property type="entry name" value="Sensor histidine kinase RcsC"/>
    <property type="match status" value="1"/>
</dbReference>
<feature type="domain" description="PAC" evidence="24">
    <location>
        <begin position="534"/>
        <end position="586"/>
    </location>
</feature>
<proteinExistence type="predicted"/>
<keyword evidence="28" id="KW-1185">Reference proteome</keyword>
<keyword evidence="13 21" id="KW-1133">Transmembrane helix</keyword>
<evidence type="ECO:0000256" key="21">
    <source>
        <dbReference type="SAM" id="Phobius"/>
    </source>
</evidence>
<evidence type="ECO:0000256" key="16">
    <source>
        <dbReference type="ARBA" id="ARBA00064003"/>
    </source>
</evidence>
<dbReference type="Pfam" id="PF08447">
    <property type="entry name" value="PAS_3"/>
    <property type="match status" value="1"/>
</dbReference>
<dbReference type="EMBL" id="JAHCVJ010000002">
    <property type="protein sequence ID" value="MBT0664106.1"/>
    <property type="molecule type" value="Genomic_DNA"/>
</dbReference>
<feature type="domain" description="HPt" evidence="26">
    <location>
        <begin position="1153"/>
        <end position="1250"/>
    </location>
</feature>
<dbReference type="RefSeq" id="WP_214170871.1">
    <property type="nucleotide sequence ID" value="NZ_JAHCVJ010000002.1"/>
</dbReference>
<dbReference type="NCBIfam" id="TIGR00229">
    <property type="entry name" value="sensory_box"/>
    <property type="match status" value="1"/>
</dbReference>
<dbReference type="SUPFAM" id="SSF158472">
    <property type="entry name" value="HAMP domain-like"/>
    <property type="match status" value="1"/>
</dbReference>
<dbReference type="GO" id="GO:0005524">
    <property type="term" value="F:ATP binding"/>
    <property type="evidence" value="ECO:0007669"/>
    <property type="project" value="UniProtKB-KW"/>
</dbReference>
<dbReference type="PROSITE" id="PS50885">
    <property type="entry name" value="HAMP"/>
    <property type="match status" value="1"/>
</dbReference>
<evidence type="ECO:0000256" key="10">
    <source>
        <dbReference type="ARBA" id="ARBA00022741"/>
    </source>
</evidence>
<accession>A0AAW4LA95</accession>
<dbReference type="CDD" id="cd16922">
    <property type="entry name" value="HATPase_EvgS-ArcB-TorS-like"/>
    <property type="match status" value="1"/>
</dbReference>
<dbReference type="Gene3D" id="3.30.450.20">
    <property type="entry name" value="PAS domain"/>
    <property type="match status" value="1"/>
</dbReference>
<dbReference type="InterPro" id="IPR003661">
    <property type="entry name" value="HisK_dim/P_dom"/>
</dbReference>
<dbReference type="GO" id="GO:0005886">
    <property type="term" value="C:plasma membrane"/>
    <property type="evidence" value="ECO:0007669"/>
    <property type="project" value="UniProtKB-SubCell"/>
</dbReference>
<dbReference type="CDD" id="cd17546">
    <property type="entry name" value="REC_hyHK_CKI1_RcsC-like"/>
    <property type="match status" value="2"/>
</dbReference>
<dbReference type="SMART" id="SM00304">
    <property type="entry name" value="HAMP"/>
    <property type="match status" value="1"/>
</dbReference>
<dbReference type="Gene3D" id="3.30.565.10">
    <property type="entry name" value="Histidine kinase-like ATPase, C-terminal domain"/>
    <property type="match status" value="1"/>
</dbReference>
<dbReference type="InterPro" id="IPR000700">
    <property type="entry name" value="PAS-assoc_C"/>
</dbReference>
<evidence type="ECO:0000256" key="5">
    <source>
        <dbReference type="ARBA" id="ARBA00022475"/>
    </source>
</evidence>
<evidence type="ECO:0000256" key="17">
    <source>
        <dbReference type="ARBA" id="ARBA00068150"/>
    </source>
</evidence>
<dbReference type="Pfam" id="PF02518">
    <property type="entry name" value="HATPase_c"/>
    <property type="match status" value="1"/>
</dbReference>
<evidence type="ECO:0000256" key="7">
    <source>
        <dbReference type="ARBA" id="ARBA00022553"/>
    </source>
</evidence>
<dbReference type="Gene3D" id="3.40.50.2300">
    <property type="match status" value="2"/>
</dbReference>
<dbReference type="SUPFAM" id="SSF55781">
    <property type="entry name" value="GAF domain-like"/>
    <property type="match status" value="1"/>
</dbReference>
<evidence type="ECO:0000256" key="18">
    <source>
        <dbReference type="PROSITE-ProRule" id="PRU00110"/>
    </source>
</evidence>
<dbReference type="InterPro" id="IPR000014">
    <property type="entry name" value="PAS"/>
</dbReference>
<dbReference type="FunFam" id="1.10.287.130:FF:000002">
    <property type="entry name" value="Two-component osmosensing histidine kinase"/>
    <property type="match status" value="1"/>
</dbReference>
<dbReference type="InterPro" id="IPR011006">
    <property type="entry name" value="CheY-like_superfamily"/>
</dbReference>
<dbReference type="Proteomes" id="UP000811899">
    <property type="component" value="Unassembled WGS sequence"/>
</dbReference>
<dbReference type="InterPro" id="IPR036890">
    <property type="entry name" value="HATPase_C_sf"/>
</dbReference>
<dbReference type="GO" id="GO:0000155">
    <property type="term" value="F:phosphorelay sensor kinase activity"/>
    <property type="evidence" value="ECO:0007669"/>
    <property type="project" value="InterPro"/>
</dbReference>
<dbReference type="InterPro" id="IPR008207">
    <property type="entry name" value="Sig_transdc_His_kin_Hpt_dom"/>
</dbReference>
<dbReference type="Pfam" id="PF13185">
    <property type="entry name" value="GAF_2"/>
    <property type="match status" value="1"/>
</dbReference>
<dbReference type="Pfam" id="PF00512">
    <property type="entry name" value="HisKA"/>
    <property type="match status" value="1"/>
</dbReference>
<dbReference type="PANTHER" id="PTHR45339">
    <property type="entry name" value="HYBRID SIGNAL TRANSDUCTION HISTIDINE KINASE J"/>
    <property type="match status" value="1"/>
</dbReference>
<gene>
    <name evidence="27" type="ORF">KI809_07300</name>
</gene>
<dbReference type="Gene3D" id="1.20.120.160">
    <property type="entry name" value="HPT domain"/>
    <property type="match status" value="1"/>
</dbReference>
<sequence>MQIRTKLKIIAVVPVFILLCSSVAQYWVSREVDRLNYRAIRSDEIQKLFSDLTILTHEYYIYSELRAHEQWQATYRTIGQKMTESGPVFKTPEDKRIIREVTHHYKTIGYLFNQYGPHTKEFGPQNRDATWKRFSDRLTSRLLQELQTVSPLLTNLHDINHSQAETRAQRLDYLELLFLLAISLSVPVTSWLVYRAFAQPVQKFRSGIEIMAQGDLEHRIGLAPTDEIGELAVAFDQMAEQRHADDERLRHNKDVFESLYRLSQMISGPDDKLKNFALEEAVRLTGSMIGYIYFLNEDETLLNLHAWSKDVMPQCMVVDPQTLYKVSDVGIWGEAIRQRRPMIFNDYMAANPLKKGLPEGHVALVNHMNVPLFDGERIVLLAGVSNKKTGYSDEDISVVTLIMDAMWRIVRKKEAEHFLVQMNERLEQRVQERTEELSQLTRNLTTENEERKKAEAQVMESMNYYLTILQRAPALIWRAGTDTLCDWFNESWLLFTGRPIEQELGNGWAEGVHPDDFDHCLKIYLEAFNSREPFEMEYRLRRHDGAFRWLIDFGRPNFSPTGEFLGYIGYCFDIEERKILEQELISATVAAESANRAKSEFLANMSHEIRTPMNAIIGLGHLALQTEMTPKQRDYLTKIHSSAQSLLGIINDILDFSKIESGKLVLESVEFRLPDLLDNLADIITVWAEAKGLEVLYAVDPRIPPLLKGDPLRLTQVLGNLLNNAVKFTEHGEVVLQVSVEELREHEDDVSLLFSVRDSGIGMTEEERLRLFQPFTQADSSTTRKFGGTGLGLSICSRLVELMGGNIWVESVPQQGSCFYFTLTLKRAGEHPALIEEPFPLRDMRVLVVDDNVSAREILQQELTIHGFRVTAVASGEEGLTELLAASGEDGDPYRLVLMDWFMPGMDGLETVERIRREQLIDALPVVVMVSAFGNEDIRQKARELDVKDFLAKPFHPQRLYRSICRAMGYGNELLQHDAERDSETSEKLSGLEGMRVLVVEDHAVNRLFAKEVLKNVGVITEIAVDGKEAVAAVNQADPQFDAVLMDIQMPVMDGYEATRMIRETHGLESLPIIAMTAHALVEEKERCLKAGMNGHIAKPIDVMELYATLLRFAAAVERPQEGRKEGLARHYGGLPALPGINLEAWFARVGQNIELFRSILADFAGGYKGTAAAIREALESGDRDAALRLIHGLKGVSGNIAAEKLYDTTKMLEDVIQRNTGEDVNWLIDKLERYLGEVIETAEKFSSTATGLQIQVNNGDISSEGLVPVINELAHLLKLQDLQAIRPCTALCTLLAHGETNAKGLAIMEHVKRLDFRLALSLLEQLAAALQIRIEEKE</sequence>
<dbReference type="SUPFAM" id="SSF52172">
    <property type="entry name" value="CheY-like"/>
    <property type="match status" value="2"/>
</dbReference>
<dbReference type="SMART" id="SM00091">
    <property type="entry name" value="PAS"/>
    <property type="match status" value="1"/>
</dbReference>
<keyword evidence="8" id="KW-0808">Transferase</keyword>
<evidence type="ECO:0000259" key="22">
    <source>
        <dbReference type="PROSITE" id="PS50109"/>
    </source>
</evidence>
<evidence type="ECO:0000259" key="25">
    <source>
        <dbReference type="PROSITE" id="PS50885"/>
    </source>
</evidence>
<dbReference type="CDD" id="cd00130">
    <property type="entry name" value="PAS"/>
    <property type="match status" value="1"/>
</dbReference>
<dbReference type="FunFam" id="3.30.450.20:FF:000099">
    <property type="entry name" value="Sensory box sensor histidine kinase"/>
    <property type="match status" value="1"/>
</dbReference>
<evidence type="ECO:0000256" key="2">
    <source>
        <dbReference type="ARBA" id="ARBA00004496"/>
    </source>
</evidence>
<keyword evidence="14" id="KW-0902">Two-component regulatory system</keyword>
<dbReference type="PROSITE" id="PS50894">
    <property type="entry name" value="HPT"/>
    <property type="match status" value="1"/>
</dbReference>
<keyword evidence="15 21" id="KW-0472">Membrane</keyword>
<dbReference type="PROSITE" id="PS50110">
    <property type="entry name" value="RESPONSE_REGULATORY"/>
    <property type="match status" value="2"/>
</dbReference>
<dbReference type="PRINTS" id="PR00344">
    <property type="entry name" value="BCTRLSENSOR"/>
</dbReference>
<comment type="catalytic activity">
    <reaction evidence="1">
        <text>ATP + protein L-histidine = ADP + protein N-phospho-L-histidine.</text>
        <dbReference type="EC" id="2.7.13.3"/>
    </reaction>
</comment>
<dbReference type="CDD" id="cd00082">
    <property type="entry name" value="HisKA"/>
    <property type="match status" value="1"/>
</dbReference>
<evidence type="ECO:0000259" key="23">
    <source>
        <dbReference type="PROSITE" id="PS50110"/>
    </source>
</evidence>
<feature type="transmembrane region" description="Helical" evidence="21">
    <location>
        <begin position="6"/>
        <end position="28"/>
    </location>
</feature>
<dbReference type="PANTHER" id="PTHR45339:SF1">
    <property type="entry name" value="HYBRID SIGNAL TRANSDUCTION HISTIDINE KINASE J"/>
    <property type="match status" value="1"/>
</dbReference>
<comment type="subunit">
    <text evidence="16">At low DSF concentrations, interacts with RpfF.</text>
</comment>
<evidence type="ECO:0000313" key="27">
    <source>
        <dbReference type="EMBL" id="MBT0664106.1"/>
    </source>
</evidence>
<evidence type="ECO:0000256" key="9">
    <source>
        <dbReference type="ARBA" id="ARBA00022692"/>
    </source>
</evidence>
<keyword evidence="12" id="KW-0067">ATP-binding</keyword>
<dbReference type="InterPro" id="IPR003660">
    <property type="entry name" value="HAMP_dom"/>
</dbReference>
<keyword evidence="9 21" id="KW-0812">Transmembrane</keyword>
<feature type="modified residue" description="4-aspartylphosphate" evidence="19">
    <location>
        <position position="1047"/>
    </location>
</feature>
<keyword evidence="10" id="KW-0547">Nucleotide-binding</keyword>
<dbReference type="InterPro" id="IPR001789">
    <property type="entry name" value="Sig_transdc_resp-reg_receiver"/>
</dbReference>
<dbReference type="PROSITE" id="PS50113">
    <property type="entry name" value="PAC"/>
    <property type="match status" value="1"/>
</dbReference>
<dbReference type="SMART" id="SM00388">
    <property type="entry name" value="HisKA"/>
    <property type="match status" value="1"/>
</dbReference>
<evidence type="ECO:0000256" key="12">
    <source>
        <dbReference type="ARBA" id="ARBA00022840"/>
    </source>
</evidence>
<evidence type="ECO:0000256" key="8">
    <source>
        <dbReference type="ARBA" id="ARBA00022679"/>
    </source>
</evidence>
<dbReference type="SMART" id="SM00448">
    <property type="entry name" value="REC"/>
    <property type="match status" value="2"/>
</dbReference>
<reference evidence="27 28" key="1">
    <citation type="submission" date="2021-05" db="EMBL/GenBank/DDBJ databases">
        <title>The draft genome of Geobacter pelophilus DSM 12255.</title>
        <authorList>
            <person name="Xu Z."/>
            <person name="Masuda Y."/>
            <person name="Itoh H."/>
            <person name="Senoo K."/>
        </authorList>
    </citation>
    <scope>NUCLEOTIDE SEQUENCE [LARGE SCALE GENOMIC DNA]</scope>
    <source>
        <strain evidence="27 28">DSM 12255</strain>
    </source>
</reference>
<dbReference type="Pfam" id="PF00672">
    <property type="entry name" value="HAMP"/>
    <property type="match status" value="1"/>
</dbReference>
<comment type="subcellular location">
    <subcellularLocation>
        <location evidence="3">Cell membrane</location>
        <topology evidence="3">Multi-pass membrane protein</topology>
    </subcellularLocation>
    <subcellularLocation>
        <location evidence="2">Cytoplasm</location>
    </subcellularLocation>
</comment>
<feature type="modified residue" description="4-aspartylphosphate" evidence="19">
    <location>
        <position position="900"/>
    </location>
</feature>